<proteinExistence type="predicted"/>
<feature type="domain" description="Transposase IS4-like" evidence="1">
    <location>
        <begin position="22"/>
        <end position="174"/>
    </location>
</feature>
<dbReference type="Pfam" id="PF01609">
    <property type="entry name" value="DDE_Tnp_1"/>
    <property type="match status" value="1"/>
</dbReference>
<feature type="non-terminal residue" evidence="2">
    <location>
        <position position="1"/>
    </location>
</feature>
<dbReference type="InterPro" id="IPR002559">
    <property type="entry name" value="Transposase_11"/>
</dbReference>
<comment type="caution">
    <text evidence="2">The sequence shown here is derived from an EMBL/GenBank/DDBJ whole genome shotgun (WGS) entry which is preliminary data.</text>
</comment>
<evidence type="ECO:0000259" key="1">
    <source>
        <dbReference type="Pfam" id="PF01609"/>
    </source>
</evidence>
<reference evidence="2" key="1">
    <citation type="submission" date="2013-08" db="EMBL/GenBank/DDBJ databases">
        <authorList>
            <person name="Mendez C."/>
            <person name="Richter M."/>
            <person name="Ferrer M."/>
            <person name="Sanchez J."/>
        </authorList>
    </citation>
    <scope>NUCLEOTIDE SEQUENCE</scope>
</reference>
<sequence>KVPSGVERYLPMTPGEMERAIPKACHWGGKTNSQGKYEYWKGYKLHVSVVSGGLPVACLLTSASVHDSQAAPFLIKKTARKVQGYYLADAAYDSAALKTLSGNLGLVPIIDENPRRRNGEKRPMEPDRARRYKDRTMVERFFARLKDEFGARMIYVRGNRKVFAHLMYGVLALMADQLLQGTP</sequence>
<dbReference type="GO" id="GO:0003677">
    <property type="term" value="F:DNA binding"/>
    <property type="evidence" value="ECO:0007669"/>
    <property type="project" value="InterPro"/>
</dbReference>
<dbReference type="GO" id="GO:0004803">
    <property type="term" value="F:transposase activity"/>
    <property type="evidence" value="ECO:0007669"/>
    <property type="project" value="InterPro"/>
</dbReference>
<name>T1BDG9_9ZZZZ</name>
<organism evidence="2">
    <name type="scientific">mine drainage metagenome</name>
    <dbReference type="NCBI Taxonomy" id="410659"/>
    <lineage>
        <taxon>unclassified sequences</taxon>
        <taxon>metagenomes</taxon>
        <taxon>ecological metagenomes</taxon>
    </lineage>
</organism>
<dbReference type="AlphaFoldDB" id="T1BDG9"/>
<dbReference type="EMBL" id="AUZX01004395">
    <property type="protein sequence ID" value="EQD70946.1"/>
    <property type="molecule type" value="Genomic_DNA"/>
</dbReference>
<dbReference type="GO" id="GO:0006313">
    <property type="term" value="P:DNA transposition"/>
    <property type="evidence" value="ECO:0007669"/>
    <property type="project" value="InterPro"/>
</dbReference>
<evidence type="ECO:0000313" key="2">
    <source>
        <dbReference type="EMBL" id="EQD70946.1"/>
    </source>
</evidence>
<gene>
    <name evidence="2" type="ORF">B1A_06040</name>
</gene>
<protein>
    <submittedName>
        <fullName evidence="2">Transposase, IS4 family protein</fullName>
    </submittedName>
</protein>
<accession>T1BDG9</accession>
<reference evidence="2" key="2">
    <citation type="journal article" date="2014" name="ISME J.">
        <title>Microbial stratification in low pH oxic and suboxic macroscopic growths along an acid mine drainage.</title>
        <authorList>
            <person name="Mendez-Garcia C."/>
            <person name="Mesa V."/>
            <person name="Sprenger R.R."/>
            <person name="Richter M."/>
            <person name="Diez M.S."/>
            <person name="Solano J."/>
            <person name="Bargiela R."/>
            <person name="Golyshina O.V."/>
            <person name="Manteca A."/>
            <person name="Ramos J.L."/>
            <person name="Gallego J.R."/>
            <person name="Llorente I."/>
            <person name="Martins Dos Santos V.A."/>
            <person name="Jensen O.N."/>
            <person name="Pelaez A.I."/>
            <person name="Sanchez J."/>
            <person name="Ferrer M."/>
        </authorList>
    </citation>
    <scope>NUCLEOTIDE SEQUENCE</scope>
</reference>